<organism evidence="1 2">
    <name type="scientific">Morganella morganii</name>
    <name type="common">Proteus morganii</name>
    <dbReference type="NCBI Taxonomy" id="582"/>
    <lineage>
        <taxon>Bacteria</taxon>
        <taxon>Pseudomonadati</taxon>
        <taxon>Pseudomonadota</taxon>
        <taxon>Gammaproteobacteria</taxon>
        <taxon>Enterobacterales</taxon>
        <taxon>Morganellaceae</taxon>
        <taxon>Morganella</taxon>
    </lineage>
</organism>
<gene>
    <name evidence="1" type="ORF">N0392_16965</name>
</gene>
<accession>A0A9Q4CTN7</accession>
<dbReference type="Proteomes" id="UP001076655">
    <property type="component" value="Unassembled WGS sequence"/>
</dbReference>
<name>A0A9Q4CTN7_MORMO</name>
<sequence length="40" mass="3729">MLKIFAFIAVILLSGCAGVGVGASGGSEGTSVGIATGIGF</sequence>
<evidence type="ECO:0000313" key="2">
    <source>
        <dbReference type="Proteomes" id="UP001076655"/>
    </source>
</evidence>
<comment type="caution">
    <text evidence="1">The sequence shown here is derived from an EMBL/GenBank/DDBJ whole genome shotgun (WGS) entry which is preliminary data.</text>
</comment>
<dbReference type="RefSeq" id="WP_256680291.1">
    <property type="nucleotide sequence ID" value="NZ_CP066127.1"/>
</dbReference>
<proteinExistence type="predicted"/>
<protein>
    <recommendedName>
        <fullName evidence="3">Lipoprotein</fullName>
    </recommendedName>
</protein>
<dbReference type="PROSITE" id="PS51257">
    <property type="entry name" value="PROKAR_LIPOPROTEIN"/>
    <property type="match status" value="1"/>
</dbReference>
<reference evidence="1" key="1">
    <citation type="submission" date="2022-08" db="EMBL/GenBank/DDBJ databases">
        <authorList>
            <person name="Dale J.L."/>
        </authorList>
    </citation>
    <scope>NUCLEOTIDE SEQUENCE</scope>
    <source>
        <strain evidence="1">2022EL-00758</strain>
    </source>
</reference>
<dbReference type="EMBL" id="JAPNMI010000010">
    <property type="protein sequence ID" value="MCY0791371.1"/>
    <property type="molecule type" value="Genomic_DNA"/>
</dbReference>
<dbReference type="AlphaFoldDB" id="A0A9Q4CTN7"/>
<evidence type="ECO:0008006" key="3">
    <source>
        <dbReference type="Google" id="ProtNLM"/>
    </source>
</evidence>
<evidence type="ECO:0000313" key="1">
    <source>
        <dbReference type="EMBL" id="MCY0791371.1"/>
    </source>
</evidence>